<name>A0A011PWE1_9PROT</name>
<dbReference type="PROSITE" id="PS00061">
    <property type="entry name" value="ADH_SHORT"/>
    <property type="match status" value="1"/>
</dbReference>
<dbReference type="InterPro" id="IPR020904">
    <property type="entry name" value="Sc_DH/Rdtase_CS"/>
</dbReference>
<dbReference type="InterPro" id="IPR036291">
    <property type="entry name" value="NAD(P)-bd_dom_sf"/>
</dbReference>
<dbReference type="Gene3D" id="3.40.50.720">
    <property type="entry name" value="NAD(P)-binding Rossmann-like Domain"/>
    <property type="match status" value="1"/>
</dbReference>
<dbReference type="AlphaFoldDB" id="A0A011PWE1"/>
<evidence type="ECO:0000256" key="2">
    <source>
        <dbReference type="ARBA" id="ARBA00023002"/>
    </source>
</evidence>
<accession>A0A011PWE1</accession>
<dbReference type="STRING" id="1454003.AW10_01360"/>
<dbReference type="CDD" id="cd05233">
    <property type="entry name" value="SDR_c"/>
    <property type="match status" value="1"/>
</dbReference>
<dbReference type="InterPro" id="IPR002347">
    <property type="entry name" value="SDR_fam"/>
</dbReference>
<protein>
    <submittedName>
        <fullName evidence="3">Glucose 1-dehydrogenase 1</fullName>
        <ecNumber evidence="3">1.1.1.47</ecNumber>
    </submittedName>
</protein>
<evidence type="ECO:0000313" key="3">
    <source>
        <dbReference type="EMBL" id="EXI81160.1"/>
    </source>
</evidence>
<comment type="similarity">
    <text evidence="1">Belongs to the short-chain dehydrogenases/reductases (SDR) family.</text>
</comment>
<dbReference type="EC" id="1.1.1.47" evidence="3"/>
<evidence type="ECO:0000256" key="1">
    <source>
        <dbReference type="ARBA" id="ARBA00006484"/>
    </source>
</evidence>
<reference evidence="3 4" key="1">
    <citation type="submission" date="2014-02" db="EMBL/GenBank/DDBJ databases">
        <title>Expanding our view of genomic diversity in Candidatus Accumulibacter clades.</title>
        <authorList>
            <person name="Skennerton C.T."/>
            <person name="Barr J.J."/>
            <person name="Slater F.R."/>
            <person name="Bond P.L."/>
            <person name="Tyson G.W."/>
        </authorList>
    </citation>
    <scope>NUCLEOTIDE SEQUENCE [LARGE SCALE GENOMIC DNA]</scope>
    <source>
        <strain evidence="4">BA-92</strain>
    </source>
</reference>
<keyword evidence="2 3" id="KW-0560">Oxidoreductase</keyword>
<dbReference type="PATRIC" id="fig|1454003.3.peg.1401"/>
<proteinExistence type="inferred from homology"/>
<gene>
    <name evidence="3" type="primary">gdhI</name>
    <name evidence="3" type="ORF">AW10_01360</name>
</gene>
<evidence type="ECO:0000313" key="4">
    <source>
        <dbReference type="Proteomes" id="UP000021816"/>
    </source>
</evidence>
<dbReference type="Proteomes" id="UP000021816">
    <property type="component" value="Unassembled WGS sequence"/>
</dbReference>
<comment type="caution">
    <text evidence="3">The sequence shown here is derived from an EMBL/GenBank/DDBJ whole genome shotgun (WGS) entry which is preliminary data.</text>
</comment>
<organism evidence="3 4">
    <name type="scientific">Candidatus Accumulibacter appositus</name>
    <dbReference type="NCBI Taxonomy" id="1454003"/>
    <lineage>
        <taxon>Bacteria</taxon>
        <taxon>Pseudomonadati</taxon>
        <taxon>Pseudomonadota</taxon>
        <taxon>Betaproteobacteria</taxon>
        <taxon>Candidatus Accumulibacter</taxon>
    </lineage>
</organism>
<dbReference type="FunFam" id="3.40.50.720:FF:000084">
    <property type="entry name" value="Short-chain dehydrogenase reductase"/>
    <property type="match status" value="1"/>
</dbReference>
<dbReference type="PRINTS" id="PR00080">
    <property type="entry name" value="SDRFAMILY"/>
</dbReference>
<dbReference type="PRINTS" id="PR00081">
    <property type="entry name" value="GDHRDH"/>
</dbReference>
<dbReference type="GO" id="GO:0047936">
    <property type="term" value="F:glucose 1-dehydrogenase [NAD(P)+] activity"/>
    <property type="evidence" value="ECO:0007669"/>
    <property type="project" value="UniProtKB-EC"/>
</dbReference>
<dbReference type="PANTHER" id="PTHR24321:SF15">
    <property type="entry name" value="OXIDOREDUCTASE UCPA"/>
    <property type="match status" value="1"/>
</dbReference>
<sequence length="267" mass="27826">MGGRLQDKVAIVAGSGSVGPGWGNGKAISVLFARQGAKVVGADIDAEAAAATQAIIREEGGESIAVVADVTLAADVEKLVAEALDAYGRIDILVNNVGMAVVGGPAELDEASWDRLMAVNIKSAYLTCHHVLPVMMRQKSGAIVNNASVAVRGWAGVNYGFYAASKGAMVAMTRTMAIRHAPDGIRANCVLPGLMNTPLVHAALTRVYGEEGDIPNLIRTRDAQCPMGHMGDAWDTAYATLFLASDEAKYITATELLVDGGLSARFA</sequence>
<dbReference type="PANTHER" id="PTHR24321">
    <property type="entry name" value="DEHYDROGENASES, SHORT CHAIN"/>
    <property type="match status" value="1"/>
</dbReference>
<dbReference type="SUPFAM" id="SSF51735">
    <property type="entry name" value="NAD(P)-binding Rossmann-fold domains"/>
    <property type="match status" value="1"/>
</dbReference>
<dbReference type="Pfam" id="PF13561">
    <property type="entry name" value="adh_short_C2"/>
    <property type="match status" value="1"/>
</dbReference>
<dbReference type="EMBL" id="JEMX01000026">
    <property type="protein sequence ID" value="EXI81160.1"/>
    <property type="molecule type" value="Genomic_DNA"/>
</dbReference>